<sequence>MVGVPGRSKGCHTCRRRHVKCDERKPTCFRCERAGYVCQGYKKTIRFMFQNPGASRSSRPNRESSSESSTDLTIIPAGTFRRKPKLQPNAANSTGQKHASLAKQQKNYTINLPSSVPQELNLSAFQNNIAFSFTFSNLVYSSFGRPWLQMAAQGRVDEVSEAASKALALGFLGNSQRQKQLQDRSFKEYGHSLQILIRDLSNLDQERALRCIIPVMIILMYTFSVHQSSDFGHHEGLKKLVLLCGPEKFQKQPFLGAFEAARDILISKAMLEHKRTFLEEEQWQTVPWKLNPEARSPSSRLLDVLSYVPGLLENEDSLKERSDSDAITLRASLLAQTQQHLQDLFKWRWEWERQNPDAAHAVPASVEPGGPTEIPQGLETVLRYKRFIQANEICLYNAVLLWLLRFLGDLCPSEPIPSPRYYSPSAASDSSSDEYAKLTRKILHETAPTPLLLPGQARTLKQPALEICRSFEFLLENFAHTQDTALAWLMPLSLAYYVLKDDKLYVEWVRTKLDGFQDFWAILRNRPSGGGAHRLAHVFLCASRLKLLTFLPSHGKPPGRSNALPPKQQNVMQPIELSELVLSEDALSPRPTAVVPPSNRDIPFHGPFTQPHALKEGEGDSAEDGDFMFGVW</sequence>
<evidence type="ECO:0000259" key="3">
    <source>
        <dbReference type="PROSITE" id="PS50048"/>
    </source>
</evidence>
<dbReference type="InterPro" id="IPR001138">
    <property type="entry name" value="Zn2Cys6_DnaBD"/>
</dbReference>
<comment type="caution">
    <text evidence="4">The sequence shown here is derived from an EMBL/GenBank/DDBJ whole genome shotgun (WGS) entry which is preliminary data.</text>
</comment>
<feature type="domain" description="Zn(2)-C6 fungal-type" evidence="3">
    <location>
        <begin position="10"/>
        <end position="38"/>
    </location>
</feature>
<evidence type="ECO:0000313" key="4">
    <source>
        <dbReference type="EMBL" id="KAK7606104.1"/>
    </source>
</evidence>
<keyword evidence="5" id="KW-1185">Reference proteome</keyword>
<proteinExistence type="predicted"/>
<dbReference type="Gene3D" id="4.10.240.10">
    <property type="entry name" value="Zn(2)-C6 fungal-type DNA-binding domain"/>
    <property type="match status" value="1"/>
</dbReference>
<feature type="region of interest" description="Disordered" evidence="2">
    <location>
        <begin position="595"/>
        <end position="625"/>
    </location>
</feature>
<dbReference type="PANTHER" id="PTHR38111">
    <property type="entry name" value="ZN(2)-C6 FUNGAL-TYPE DOMAIN-CONTAINING PROTEIN-RELATED"/>
    <property type="match status" value="1"/>
</dbReference>
<dbReference type="Proteomes" id="UP001367316">
    <property type="component" value="Unassembled WGS sequence"/>
</dbReference>
<dbReference type="EMBL" id="JBBPBF010000055">
    <property type="protein sequence ID" value="KAK7606104.1"/>
    <property type="molecule type" value="Genomic_DNA"/>
</dbReference>
<organism evidence="4 5">
    <name type="scientific">Phyllosticta paracitricarpa</name>
    <dbReference type="NCBI Taxonomy" id="2016321"/>
    <lineage>
        <taxon>Eukaryota</taxon>
        <taxon>Fungi</taxon>
        <taxon>Dikarya</taxon>
        <taxon>Ascomycota</taxon>
        <taxon>Pezizomycotina</taxon>
        <taxon>Dothideomycetes</taxon>
        <taxon>Dothideomycetes incertae sedis</taxon>
        <taxon>Botryosphaeriales</taxon>
        <taxon>Phyllostictaceae</taxon>
        <taxon>Phyllosticta</taxon>
    </lineage>
</organism>
<keyword evidence="1" id="KW-0539">Nucleus</keyword>
<evidence type="ECO:0000256" key="2">
    <source>
        <dbReference type="SAM" id="MobiDB-lite"/>
    </source>
</evidence>
<protein>
    <recommendedName>
        <fullName evidence="3">Zn(2)-C6 fungal-type domain-containing protein</fullName>
    </recommendedName>
</protein>
<dbReference type="InterPro" id="IPR036864">
    <property type="entry name" value="Zn2-C6_fun-type_DNA-bd_sf"/>
</dbReference>
<dbReference type="Pfam" id="PF00172">
    <property type="entry name" value="Zn_clus"/>
    <property type="match status" value="1"/>
</dbReference>
<name>A0ABR1MU78_9PEZI</name>
<gene>
    <name evidence="4" type="ORF">JOL62DRAFT_560462</name>
</gene>
<dbReference type="PANTHER" id="PTHR38111:SF2">
    <property type="entry name" value="FINGER DOMAIN PROTEIN, PUTATIVE (AFU_ORTHOLOGUE AFUA_1G01560)-RELATED"/>
    <property type="match status" value="1"/>
</dbReference>
<dbReference type="InterPro" id="IPR053178">
    <property type="entry name" value="Osmoadaptation_assoc"/>
</dbReference>
<dbReference type="SMART" id="SM00066">
    <property type="entry name" value="GAL4"/>
    <property type="match status" value="1"/>
</dbReference>
<dbReference type="CDD" id="cd00067">
    <property type="entry name" value="GAL4"/>
    <property type="match status" value="1"/>
</dbReference>
<dbReference type="PROSITE" id="PS50048">
    <property type="entry name" value="ZN2_CY6_FUNGAL_2"/>
    <property type="match status" value="1"/>
</dbReference>
<evidence type="ECO:0000256" key="1">
    <source>
        <dbReference type="ARBA" id="ARBA00023242"/>
    </source>
</evidence>
<accession>A0ABR1MU78</accession>
<feature type="region of interest" description="Disordered" evidence="2">
    <location>
        <begin position="51"/>
        <end position="74"/>
    </location>
</feature>
<evidence type="ECO:0000313" key="5">
    <source>
        <dbReference type="Proteomes" id="UP001367316"/>
    </source>
</evidence>
<reference evidence="4 5" key="1">
    <citation type="submission" date="2024-04" db="EMBL/GenBank/DDBJ databases">
        <title>Phyllosticta paracitricarpa is synonymous to the EU quarantine fungus P. citricarpa based on phylogenomic analyses.</title>
        <authorList>
            <consortium name="Lawrence Berkeley National Laboratory"/>
            <person name="Van ingen-buijs V.A."/>
            <person name="Van westerhoven A.C."/>
            <person name="Haridas S."/>
            <person name="Skiadas P."/>
            <person name="Martin F."/>
            <person name="Groenewald J.Z."/>
            <person name="Crous P.W."/>
            <person name="Seidl M.F."/>
        </authorList>
    </citation>
    <scope>NUCLEOTIDE SEQUENCE [LARGE SCALE GENOMIC DNA]</scope>
    <source>
        <strain evidence="4 5">CBS 141358</strain>
    </source>
</reference>
<dbReference type="SUPFAM" id="SSF57701">
    <property type="entry name" value="Zn2/Cys6 DNA-binding domain"/>
    <property type="match status" value="1"/>
</dbReference>
<dbReference type="PROSITE" id="PS00463">
    <property type="entry name" value="ZN2_CY6_FUNGAL_1"/>
    <property type="match status" value="1"/>
</dbReference>